<proteinExistence type="predicted"/>
<feature type="domain" description="DUF1330" evidence="1">
    <location>
        <begin position="2"/>
        <end position="95"/>
    </location>
</feature>
<dbReference type="PANTHER" id="PTHR41521">
    <property type="match status" value="1"/>
</dbReference>
<dbReference type="Gene3D" id="3.30.70.100">
    <property type="match status" value="1"/>
</dbReference>
<accession>A0ABW3M3G5</accession>
<organism evidence="2 3">
    <name type="scientific">Kibdelosporangium lantanae</name>
    <dbReference type="NCBI Taxonomy" id="1497396"/>
    <lineage>
        <taxon>Bacteria</taxon>
        <taxon>Bacillati</taxon>
        <taxon>Actinomycetota</taxon>
        <taxon>Actinomycetes</taxon>
        <taxon>Pseudonocardiales</taxon>
        <taxon>Pseudonocardiaceae</taxon>
        <taxon>Kibdelosporangium</taxon>
    </lineage>
</organism>
<gene>
    <name evidence="2" type="ORF">ACFQ1S_03105</name>
</gene>
<dbReference type="SUPFAM" id="SSF54909">
    <property type="entry name" value="Dimeric alpha+beta barrel"/>
    <property type="match status" value="1"/>
</dbReference>
<dbReference type="Pfam" id="PF07045">
    <property type="entry name" value="DUF1330"/>
    <property type="match status" value="1"/>
</dbReference>
<dbReference type="Proteomes" id="UP001597045">
    <property type="component" value="Unassembled WGS sequence"/>
</dbReference>
<name>A0ABW3M3G5_9PSEU</name>
<dbReference type="PANTHER" id="PTHR41521:SF4">
    <property type="entry name" value="BLR0684 PROTEIN"/>
    <property type="match status" value="1"/>
</dbReference>
<evidence type="ECO:0000313" key="3">
    <source>
        <dbReference type="Proteomes" id="UP001597045"/>
    </source>
</evidence>
<dbReference type="EMBL" id="JBHTIS010000095">
    <property type="protein sequence ID" value="MFD1044653.1"/>
    <property type="molecule type" value="Genomic_DNA"/>
</dbReference>
<keyword evidence="3" id="KW-1185">Reference proteome</keyword>
<reference evidence="3" key="1">
    <citation type="journal article" date="2019" name="Int. J. Syst. Evol. Microbiol.">
        <title>The Global Catalogue of Microorganisms (GCM) 10K type strain sequencing project: providing services to taxonomists for standard genome sequencing and annotation.</title>
        <authorList>
            <consortium name="The Broad Institute Genomics Platform"/>
            <consortium name="The Broad Institute Genome Sequencing Center for Infectious Disease"/>
            <person name="Wu L."/>
            <person name="Ma J."/>
        </authorList>
    </citation>
    <scope>NUCLEOTIDE SEQUENCE [LARGE SCALE GENOMIC DNA]</scope>
    <source>
        <strain evidence="3">JCM 31486</strain>
    </source>
</reference>
<evidence type="ECO:0000259" key="1">
    <source>
        <dbReference type="Pfam" id="PF07045"/>
    </source>
</evidence>
<dbReference type="InterPro" id="IPR011008">
    <property type="entry name" value="Dimeric_a/b-barrel"/>
</dbReference>
<evidence type="ECO:0000313" key="2">
    <source>
        <dbReference type="EMBL" id="MFD1044653.1"/>
    </source>
</evidence>
<comment type="caution">
    <text evidence="2">The sequence shown here is derived from an EMBL/GenBank/DDBJ whole genome shotgun (WGS) entry which is preliminary data.</text>
</comment>
<sequence length="112" mass="12269">MTAYGIAHLRPAAPHPDVFEYLERIQATLDDFGGRFLVHGDKFDLKEGEWPGAIVVIGFPDMTAARAWYDSPAYQEILPLRADHIAGDLILVDGVGPDYDPATMVAKIRSGS</sequence>
<protein>
    <submittedName>
        <fullName evidence="2">DUF1330 domain-containing protein</fullName>
    </submittedName>
</protein>
<dbReference type="InterPro" id="IPR010753">
    <property type="entry name" value="DUF1330"/>
</dbReference>